<dbReference type="CTD" id="32625"/>
<dbReference type="Gene3D" id="3.40.605.10">
    <property type="entry name" value="Aldehyde Dehydrogenase, Chain A, domain 1"/>
    <property type="match status" value="1"/>
</dbReference>
<keyword evidence="5 12" id="KW-0560">Oxidoreductase</keyword>
<comment type="pathway">
    <text evidence="1">Amino-acid degradation; L-proline degradation into L-glutamate; L-glutamate from L-proline: step 2/2.</text>
</comment>
<dbReference type="SUPFAM" id="SSF53720">
    <property type="entry name" value="ALDH-like"/>
    <property type="match status" value="1"/>
</dbReference>
<reference evidence="15" key="1">
    <citation type="submission" date="2025-08" db="UniProtKB">
        <authorList>
            <consortium name="RefSeq"/>
        </authorList>
    </citation>
    <scope>IDENTIFICATION</scope>
    <source>
        <strain evidence="15">11010-0011.00</strain>
        <tissue evidence="15">Whole body</tissue>
    </source>
</reference>
<dbReference type="EC" id="1.2.1.88" evidence="3"/>
<evidence type="ECO:0000256" key="11">
    <source>
        <dbReference type="PROSITE-ProRule" id="PRU10007"/>
    </source>
</evidence>
<comment type="similarity">
    <text evidence="2 12">Belongs to the aldehyde dehydrogenase family.</text>
</comment>
<protein>
    <recommendedName>
        <fullName evidence="4">Delta-1-pyrroline-5-carboxylate dehydrogenase, mitochondrial</fullName>
        <ecNumber evidence="3">1.2.1.88</ecNumber>
    </recommendedName>
    <alternativeName>
        <fullName evidence="8">Aldehyde dehydrogenase family 4 member A1</fullName>
    </alternativeName>
    <alternativeName>
        <fullName evidence="9">L-glutamate gamma-semialdehyde dehydrogenase</fullName>
    </alternativeName>
</protein>
<dbReference type="GO" id="GO:0010133">
    <property type="term" value="P:L-proline catabolic process to L-glutamate"/>
    <property type="evidence" value="ECO:0007669"/>
    <property type="project" value="TreeGrafter"/>
</dbReference>
<evidence type="ECO:0000259" key="13">
    <source>
        <dbReference type="Pfam" id="PF00171"/>
    </source>
</evidence>
<evidence type="ECO:0000256" key="3">
    <source>
        <dbReference type="ARBA" id="ARBA00012884"/>
    </source>
</evidence>
<dbReference type="PANTHER" id="PTHR42862:SF1">
    <property type="entry name" value="DELTA-1-PYRROLINE-5-CARBOXYLATE DEHYDROGENASE 2, ISOFORM A-RELATED"/>
    <property type="match status" value="1"/>
</dbReference>
<evidence type="ECO:0000256" key="10">
    <source>
        <dbReference type="ARBA" id="ARBA00048142"/>
    </source>
</evidence>
<keyword evidence="14" id="KW-1185">Reference proteome</keyword>
<dbReference type="PANTHER" id="PTHR42862">
    <property type="entry name" value="DELTA-1-PYRROLINE-5-CARBOXYLATE DEHYDROGENASE 1, ISOFORM A-RELATED"/>
    <property type="match status" value="1"/>
</dbReference>
<dbReference type="InterPro" id="IPR015590">
    <property type="entry name" value="Aldehyde_DH_dom"/>
</dbReference>
<evidence type="ECO:0000313" key="14">
    <source>
        <dbReference type="Proteomes" id="UP000504634"/>
    </source>
</evidence>
<dbReference type="InterPro" id="IPR016163">
    <property type="entry name" value="Ald_DH_C"/>
</dbReference>
<evidence type="ECO:0000256" key="4">
    <source>
        <dbReference type="ARBA" id="ARBA00014421"/>
    </source>
</evidence>
<dbReference type="Gene3D" id="3.40.309.10">
    <property type="entry name" value="Aldehyde Dehydrogenase, Chain A, domain 2"/>
    <property type="match status" value="1"/>
</dbReference>
<evidence type="ECO:0000256" key="12">
    <source>
        <dbReference type="RuleBase" id="RU003345"/>
    </source>
</evidence>
<name>A0A6J2T8Z4_DROLE</name>
<dbReference type="PROSITE" id="PS00687">
    <property type="entry name" value="ALDEHYDE_DEHYDR_GLU"/>
    <property type="match status" value="1"/>
</dbReference>
<evidence type="ECO:0000256" key="7">
    <source>
        <dbReference type="ARBA" id="ARBA00023062"/>
    </source>
</evidence>
<dbReference type="InterPro" id="IPR016162">
    <property type="entry name" value="Ald_DH_N"/>
</dbReference>
<dbReference type="Pfam" id="PF00171">
    <property type="entry name" value="Aldedh"/>
    <property type="match status" value="1"/>
</dbReference>
<feature type="domain" description="Aldehyde dehydrogenase" evidence="13">
    <location>
        <begin position="142"/>
        <end position="600"/>
    </location>
</feature>
<dbReference type="RefSeq" id="XP_030371775.1">
    <property type="nucleotide sequence ID" value="XM_030515915.1"/>
</dbReference>
<keyword evidence="6" id="KW-0520">NAD</keyword>
<dbReference type="FunFam" id="3.40.309.10:FF:000005">
    <property type="entry name" value="1-pyrroline-5-carboxylate dehydrogenase 1"/>
    <property type="match status" value="1"/>
</dbReference>
<evidence type="ECO:0000256" key="6">
    <source>
        <dbReference type="ARBA" id="ARBA00023027"/>
    </source>
</evidence>
<keyword evidence="7" id="KW-0642">Proline metabolism</keyword>
<dbReference type="FunFam" id="3.40.605.10:FF:000006">
    <property type="entry name" value="1-pyrroline-5-carboxylate dehydrogenase"/>
    <property type="match status" value="1"/>
</dbReference>
<dbReference type="InterPro" id="IPR016161">
    <property type="entry name" value="Ald_DH/histidinol_DH"/>
</dbReference>
<sequence length="647" mass="72215">MAAYRSVVPLQNMMSRVAPGTALGRQSGPQRRVALVERGTAFELQFSLLTNTCKIQRRSYSNSNKVLKKLEKSTTHVKTEYFEPLPLYNEPILQYNSGSPERLALERELQVILNHVEIVPIVVNGDEIRSTFDKTQVLPFNIEKPIARYGHAHTQLIEHAIEKSVEAQKAWDSTSLGQRMEIWKEAADLIATKYRCKIMAATMLGQGKTVRQAEVDVAELVDFMRLNALFLRELMNYKPINNCPAAHRNYMRLRGFSGFVAAISPFNYTSIAGHLAYTPALMGNAVLWKPSDSAILSNWYVFEALRAAGVPDGVVNFVPAEETLFAKVCTRSSKLAGINFTGTAGVLKVLWQLVANNINAYENYPRLVGECGGKNFHFVHRSADIKTVVATTIRSAFEYAGQKCSSCSMLYVPESLWESKIKAALLKITSRLFVSDATYTDCFYSAVINKRAFQRICMYLHYIENDENCRVLIGGTSSQKRGYYVDPTIVQVTNLNDRICKEELLGPILCVYVYKDNELAEVMQTVAKINQGLTGSVFASDSQFIEEACEAFRLNVGNLNINDKCSGAMVGQQPFGGGQKTGTNDKMGNPHHLLRWTSPQAIKESFVPHVNIYYPHMEISDAVMRVTQIDDVPAADVNKNSDKSVVG</sequence>
<dbReference type="AlphaFoldDB" id="A0A6J2T8Z4"/>
<gene>
    <name evidence="15" type="primary">LOC115622043</name>
</gene>
<dbReference type="GO" id="GO:0003842">
    <property type="term" value="F:L-glutamate gamma-semialdehyde dehydrogenase activity"/>
    <property type="evidence" value="ECO:0007669"/>
    <property type="project" value="UniProtKB-EC"/>
</dbReference>
<dbReference type="GeneID" id="115622043"/>
<feature type="active site" evidence="11">
    <location>
        <position position="370"/>
    </location>
</feature>
<evidence type="ECO:0000256" key="9">
    <source>
        <dbReference type="ARBA" id="ARBA00032259"/>
    </source>
</evidence>
<organism evidence="14 15">
    <name type="scientific">Drosophila lebanonensis</name>
    <name type="common">Fruit fly</name>
    <name type="synonym">Scaptodrosophila lebanonensis</name>
    <dbReference type="NCBI Taxonomy" id="7225"/>
    <lineage>
        <taxon>Eukaryota</taxon>
        <taxon>Metazoa</taxon>
        <taxon>Ecdysozoa</taxon>
        <taxon>Arthropoda</taxon>
        <taxon>Hexapoda</taxon>
        <taxon>Insecta</taxon>
        <taxon>Pterygota</taxon>
        <taxon>Neoptera</taxon>
        <taxon>Endopterygota</taxon>
        <taxon>Diptera</taxon>
        <taxon>Brachycera</taxon>
        <taxon>Muscomorpha</taxon>
        <taxon>Ephydroidea</taxon>
        <taxon>Drosophilidae</taxon>
        <taxon>Scaptodrosophila</taxon>
    </lineage>
</organism>
<dbReference type="Proteomes" id="UP000504634">
    <property type="component" value="Unplaced"/>
</dbReference>
<evidence type="ECO:0000256" key="5">
    <source>
        <dbReference type="ARBA" id="ARBA00023002"/>
    </source>
</evidence>
<dbReference type="InterPro" id="IPR050485">
    <property type="entry name" value="Proline_metab_enzyme"/>
</dbReference>
<comment type="catalytic activity">
    <reaction evidence="10">
        <text>L-glutamate 5-semialdehyde + NAD(+) + H2O = L-glutamate + NADH + 2 H(+)</text>
        <dbReference type="Rhea" id="RHEA:30235"/>
        <dbReference type="ChEBI" id="CHEBI:15377"/>
        <dbReference type="ChEBI" id="CHEBI:15378"/>
        <dbReference type="ChEBI" id="CHEBI:29985"/>
        <dbReference type="ChEBI" id="CHEBI:57540"/>
        <dbReference type="ChEBI" id="CHEBI:57945"/>
        <dbReference type="ChEBI" id="CHEBI:58066"/>
        <dbReference type="EC" id="1.2.1.88"/>
    </reaction>
</comment>
<evidence type="ECO:0000256" key="8">
    <source>
        <dbReference type="ARBA" id="ARBA00029864"/>
    </source>
</evidence>
<dbReference type="OrthoDB" id="5322683at2759"/>
<evidence type="ECO:0000313" key="15">
    <source>
        <dbReference type="RefSeq" id="XP_030371775.1"/>
    </source>
</evidence>
<dbReference type="GO" id="GO:0005759">
    <property type="term" value="C:mitochondrial matrix"/>
    <property type="evidence" value="ECO:0007669"/>
    <property type="project" value="TreeGrafter"/>
</dbReference>
<evidence type="ECO:0000256" key="2">
    <source>
        <dbReference type="ARBA" id="ARBA00009986"/>
    </source>
</evidence>
<proteinExistence type="inferred from homology"/>
<accession>A0A6J2T8Z4</accession>
<evidence type="ECO:0000256" key="1">
    <source>
        <dbReference type="ARBA" id="ARBA00004786"/>
    </source>
</evidence>
<dbReference type="InterPro" id="IPR029510">
    <property type="entry name" value="Ald_DH_CS_GLU"/>
</dbReference>